<dbReference type="PANTHER" id="PTHR33240:SF8">
    <property type="entry name" value="OS03G0439900 PROTEIN"/>
    <property type="match status" value="1"/>
</dbReference>
<organism evidence="1">
    <name type="scientific">Sesamum angustifolium</name>
    <dbReference type="NCBI Taxonomy" id="2727405"/>
    <lineage>
        <taxon>Eukaryota</taxon>
        <taxon>Viridiplantae</taxon>
        <taxon>Streptophyta</taxon>
        <taxon>Embryophyta</taxon>
        <taxon>Tracheophyta</taxon>
        <taxon>Spermatophyta</taxon>
        <taxon>Magnoliopsida</taxon>
        <taxon>eudicotyledons</taxon>
        <taxon>Gunneridae</taxon>
        <taxon>Pentapetalae</taxon>
        <taxon>asterids</taxon>
        <taxon>lamiids</taxon>
        <taxon>Lamiales</taxon>
        <taxon>Pedaliaceae</taxon>
        <taxon>Sesamum</taxon>
    </lineage>
</organism>
<reference evidence="1" key="2">
    <citation type="journal article" date="2024" name="Plant">
        <title>Genomic evolution and insights into agronomic trait innovations of Sesamum species.</title>
        <authorList>
            <person name="Miao H."/>
            <person name="Wang L."/>
            <person name="Qu L."/>
            <person name="Liu H."/>
            <person name="Sun Y."/>
            <person name="Le M."/>
            <person name="Wang Q."/>
            <person name="Wei S."/>
            <person name="Zheng Y."/>
            <person name="Lin W."/>
            <person name="Duan Y."/>
            <person name="Cao H."/>
            <person name="Xiong S."/>
            <person name="Wang X."/>
            <person name="Wei L."/>
            <person name="Li C."/>
            <person name="Ma Q."/>
            <person name="Ju M."/>
            <person name="Zhao R."/>
            <person name="Li G."/>
            <person name="Mu C."/>
            <person name="Tian Q."/>
            <person name="Mei H."/>
            <person name="Zhang T."/>
            <person name="Gao T."/>
            <person name="Zhang H."/>
        </authorList>
    </citation>
    <scope>NUCLEOTIDE SEQUENCE</scope>
    <source>
        <strain evidence="1">G01</strain>
    </source>
</reference>
<reference evidence="1" key="1">
    <citation type="submission" date="2020-06" db="EMBL/GenBank/DDBJ databases">
        <authorList>
            <person name="Li T."/>
            <person name="Hu X."/>
            <person name="Zhang T."/>
            <person name="Song X."/>
            <person name="Zhang H."/>
            <person name="Dai N."/>
            <person name="Sheng W."/>
            <person name="Hou X."/>
            <person name="Wei L."/>
        </authorList>
    </citation>
    <scope>NUCLEOTIDE SEQUENCE</scope>
    <source>
        <strain evidence="1">G01</strain>
        <tissue evidence="1">Leaf</tissue>
    </source>
</reference>
<dbReference type="AlphaFoldDB" id="A0AAW2PGP5"/>
<dbReference type="EMBL" id="JACGWK010000005">
    <property type="protein sequence ID" value="KAL0354355.1"/>
    <property type="molecule type" value="Genomic_DNA"/>
</dbReference>
<proteinExistence type="predicted"/>
<name>A0AAW2PGP5_9LAMI</name>
<protein>
    <submittedName>
        <fullName evidence="1">Uncharacterized protein</fullName>
    </submittedName>
</protein>
<accession>A0AAW2PGP5</accession>
<sequence>MSPENVTTKGIIYMIAGEPIDEDSGRVGCAHIRAARTIMEIDDKVPARGPLIHFGPVDAQGVHLPHNDALVISATVANYTVQHIFVDSEPTRRTRMVRFLVVDIPSAYNLILGRPALNTFQAAVSTYHVKPKFPVRDKVREVKGDQYIMQKIYMEAIKGSNGNIEVDPPNKESSQDST</sequence>
<dbReference type="PANTHER" id="PTHR33240">
    <property type="entry name" value="OS08G0508500 PROTEIN"/>
    <property type="match status" value="1"/>
</dbReference>
<gene>
    <name evidence="1" type="ORF">Sangu_1016800</name>
</gene>
<evidence type="ECO:0000313" key="1">
    <source>
        <dbReference type="EMBL" id="KAL0354355.1"/>
    </source>
</evidence>
<comment type="caution">
    <text evidence="1">The sequence shown here is derived from an EMBL/GenBank/DDBJ whole genome shotgun (WGS) entry which is preliminary data.</text>
</comment>